<comment type="caution">
    <text evidence="3">The sequence shown here is derived from an EMBL/GenBank/DDBJ whole genome shotgun (WGS) entry which is preliminary data.</text>
</comment>
<dbReference type="InterPro" id="IPR054384">
    <property type="entry name" value="SecDF_P1_head"/>
</dbReference>
<dbReference type="AlphaFoldDB" id="A0A096CK11"/>
<gene>
    <name evidence="3" type="ORF">HMPREF0647_01800</name>
</gene>
<feature type="chain" id="PRO_5001917796" description="SecDF P1 head subdomain domain-containing protein" evidence="1">
    <location>
        <begin position="21"/>
        <end position="476"/>
    </location>
</feature>
<sequence>MAKRLSTLLLLISVFTTLSAQHSTELGFYPVFTTLEFSEVLEKFPTTIKQKIIYRNEDTIANTPDTISANVEVIITDSTDNILNFFYSVLPRDTALVGRYIRAQQLTNKKLKGTKLFWHPSDEYPSEVYLVLAKVDSEYKLVNPILTNLEKIKSGEGMYSCHLQFAHQDGLKWAHLTWEAIGSAIAIVVDNKVTNLPIVNQMISGNRAAIDVSSEETMNWLYDKLTSLIAADPFQPLWKPDYKVGEKYTYNITGTKAKHIGKFTIEVKERTAEGWKMEAIFKDFHLLDDNENIAKMPDAADLLKLFRNTFNTLINRPITLRLDKYGNYNLMETERQLNEIWGKSIQTQMETFVKEKYPQYKTMKEFFASTEGKDMGMVIIALLSNINPALYHIPLQNLFALNNQVALGKQKGELFNLGVLANYTLASPMQKDNTYTVNVKESTVSGSHNYIVTTDGWVVKFSAPILTEEPWIVIRE</sequence>
<dbReference type="EMBL" id="JRNQ01000005">
    <property type="protein sequence ID" value="KGF45659.1"/>
    <property type="molecule type" value="Genomic_DNA"/>
</dbReference>
<keyword evidence="1" id="KW-0732">Signal</keyword>
<dbReference type="RefSeq" id="WP_036866022.1">
    <property type="nucleotide sequence ID" value="NZ_JRNQ01000005.1"/>
</dbReference>
<evidence type="ECO:0000259" key="2">
    <source>
        <dbReference type="Pfam" id="PF22599"/>
    </source>
</evidence>
<dbReference type="Gene3D" id="3.30.1360.200">
    <property type="match status" value="1"/>
</dbReference>
<accession>A0A096CK11</accession>
<feature type="domain" description="SecDF P1 head subdomain" evidence="2">
    <location>
        <begin position="155"/>
        <end position="213"/>
    </location>
</feature>
<reference evidence="3 4" key="1">
    <citation type="submission" date="2014-07" db="EMBL/GenBank/DDBJ databases">
        <authorList>
            <person name="McCorrison J."/>
            <person name="Sanka R."/>
            <person name="Torralba M."/>
            <person name="Gillis M."/>
            <person name="Haft D.H."/>
            <person name="Methe B."/>
            <person name="Sutton G."/>
            <person name="Nelson K.E."/>
        </authorList>
    </citation>
    <scope>NUCLEOTIDE SEQUENCE [LARGE SCALE GENOMIC DNA]</scope>
    <source>
        <strain evidence="3 4">DNF00320</strain>
    </source>
</reference>
<protein>
    <recommendedName>
        <fullName evidence="2">SecDF P1 head subdomain domain-containing protein</fullName>
    </recommendedName>
</protein>
<evidence type="ECO:0000256" key="1">
    <source>
        <dbReference type="SAM" id="SignalP"/>
    </source>
</evidence>
<feature type="signal peptide" evidence="1">
    <location>
        <begin position="1"/>
        <end position="20"/>
    </location>
</feature>
<dbReference type="Proteomes" id="UP000029525">
    <property type="component" value="Unassembled WGS sequence"/>
</dbReference>
<proteinExistence type="predicted"/>
<evidence type="ECO:0000313" key="4">
    <source>
        <dbReference type="Proteomes" id="UP000029525"/>
    </source>
</evidence>
<evidence type="ECO:0000313" key="3">
    <source>
        <dbReference type="EMBL" id="KGF45659.1"/>
    </source>
</evidence>
<organism evidence="3 4">
    <name type="scientific">Prevotella bivia DNF00320</name>
    <dbReference type="NCBI Taxonomy" id="1401068"/>
    <lineage>
        <taxon>Bacteria</taxon>
        <taxon>Pseudomonadati</taxon>
        <taxon>Bacteroidota</taxon>
        <taxon>Bacteroidia</taxon>
        <taxon>Bacteroidales</taxon>
        <taxon>Prevotellaceae</taxon>
        <taxon>Prevotella</taxon>
    </lineage>
</organism>
<name>A0A096CK11_9BACT</name>
<dbReference type="Pfam" id="PF22599">
    <property type="entry name" value="SecDF_P1_head"/>
    <property type="match status" value="1"/>
</dbReference>
<dbReference type="OrthoDB" id="9793489at2"/>